<dbReference type="CDD" id="cd00878">
    <property type="entry name" value="Arf_Arl"/>
    <property type="match status" value="1"/>
</dbReference>
<dbReference type="SMART" id="SM00177">
    <property type="entry name" value="ARF"/>
    <property type="match status" value="1"/>
</dbReference>
<keyword evidence="4" id="KW-0479">Metal-binding</keyword>
<dbReference type="InterPro" id="IPR027417">
    <property type="entry name" value="P-loop_NTPase"/>
</dbReference>
<protein>
    <submittedName>
        <fullName evidence="6">Putative signal recognition particle receptor beta subunit</fullName>
    </submittedName>
</protein>
<keyword evidence="5" id="KW-1133">Transmembrane helix</keyword>
<dbReference type="PRINTS" id="PR00328">
    <property type="entry name" value="SAR1GTPBP"/>
</dbReference>
<dbReference type="GO" id="GO:0046872">
    <property type="term" value="F:metal ion binding"/>
    <property type="evidence" value="ECO:0007669"/>
    <property type="project" value="UniProtKB-KW"/>
</dbReference>
<feature type="binding site" evidence="3">
    <location>
        <position position="106"/>
    </location>
    <ligand>
        <name>GTP</name>
        <dbReference type="ChEBI" id="CHEBI:37565"/>
    </ligand>
</feature>
<dbReference type="Gene3D" id="3.40.50.300">
    <property type="entry name" value="P-loop containing nucleotide triphosphate hydrolases"/>
    <property type="match status" value="1"/>
</dbReference>
<reference evidence="6" key="1">
    <citation type="submission" date="2019-09" db="EMBL/GenBank/DDBJ databases">
        <title>Organ-specific transcriptomic study of the physiology of the cattle tick, Rhipicephalus microplus.</title>
        <authorList>
            <person name="Tirloni L."/>
            <person name="Braz G."/>
            <person name="Gandara A.C.P."/>
            <person name="Sabadin G.A."/>
            <person name="da Silva R.M."/>
            <person name="Guizzo M.G."/>
            <person name="Machado J.A."/>
            <person name="Costa E.P."/>
            <person name="Gomes H.F."/>
            <person name="Moraes J."/>
            <person name="Mota M.B.S."/>
            <person name="Mesquita R.D."/>
            <person name="Alvarenga P.H."/>
            <person name="Alves F."/>
            <person name="Seixas A."/>
            <person name="da Fonseca R.N."/>
            <person name="Fogaca A."/>
            <person name="Logullo C."/>
            <person name="Tanaka A."/>
            <person name="Daffre S."/>
            <person name="Termignoni C."/>
            <person name="Vaz I.S.Jr."/>
            <person name="Oliveira P.L."/>
            <person name="Ribeiro J.M."/>
        </authorList>
    </citation>
    <scope>NUCLEOTIDE SEQUENCE</scope>
    <source>
        <strain evidence="6">Porto Alegre</strain>
    </source>
</reference>
<feature type="binding site" evidence="4">
    <location>
        <position position="88"/>
    </location>
    <ligand>
        <name>Mg(2+)</name>
        <dbReference type="ChEBI" id="CHEBI:18420"/>
    </ligand>
</feature>
<evidence type="ECO:0000256" key="3">
    <source>
        <dbReference type="PIRSR" id="PIRSR606689-1"/>
    </source>
</evidence>
<feature type="binding site" evidence="4">
    <location>
        <position position="69"/>
    </location>
    <ligand>
        <name>Mg(2+)</name>
        <dbReference type="ChEBI" id="CHEBI:18420"/>
    </ligand>
</feature>
<keyword evidence="1 3" id="KW-0547">Nucleotide-binding</keyword>
<evidence type="ECO:0000256" key="2">
    <source>
        <dbReference type="ARBA" id="ARBA00023134"/>
    </source>
</evidence>
<dbReference type="SUPFAM" id="SSF52540">
    <property type="entry name" value="P-loop containing nucleoside triphosphate hydrolases"/>
    <property type="match status" value="1"/>
</dbReference>
<feature type="transmembrane region" description="Helical" evidence="5">
    <location>
        <begin position="15"/>
        <end position="36"/>
    </location>
</feature>
<dbReference type="InterPro" id="IPR053254">
    <property type="entry name" value="Arf-like_GTPase"/>
</dbReference>
<dbReference type="EMBL" id="GHWJ01002162">
    <property type="protein sequence ID" value="NOV34899.1"/>
    <property type="molecule type" value="Transcribed_RNA"/>
</dbReference>
<dbReference type="GO" id="GO:0003924">
    <property type="term" value="F:GTPase activity"/>
    <property type="evidence" value="ECO:0007669"/>
    <property type="project" value="InterPro"/>
</dbReference>
<feature type="binding site" evidence="3">
    <location>
        <begin position="62"/>
        <end position="69"/>
    </location>
    <ligand>
        <name>GTP</name>
        <dbReference type="ChEBI" id="CHEBI:37565"/>
    </ligand>
</feature>
<evidence type="ECO:0000256" key="1">
    <source>
        <dbReference type="ARBA" id="ARBA00022741"/>
    </source>
</evidence>
<proteinExistence type="predicted"/>
<accession>A0A6M2CMX9</accession>
<dbReference type="PROSITE" id="PS51417">
    <property type="entry name" value="ARF"/>
    <property type="match status" value="1"/>
</dbReference>
<evidence type="ECO:0000256" key="5">
    <source>
        <dbReference type="SAM" id="Phobius"/>
    </source>
</evidence>
<keyword evidence="5" id="KW-0472">Membrane</keyword>
<sequence>MSLFKLANAAVPRKAFLIGSCVIVGVATCLTLRYYWKRRSRKYHGSVEKTSADGGKRILVLGLDGAGKSSLLLQLSRPDGTSARTQRTEGFNVVSINSENFWELGGSATMRPYWPNFFPGTSVLVYMVNSADGQRLRSSAHEFHKILEDERLKNVPILVLANKQDLPGAKSVEDISTALGLDELKQLNFDVHIMPLQMPPDSSCRSTAAEAKHKILQLSRGCSRTLSL</sequence>
<keyword evidence="6" id="KW-0675">Receptor</keyword>
<dbReference type="InterPro" id="IPR006689">
    <property type="entry name" value="Small_GTPase_ARF/SAR"/>
</dbReference>
<keyword evidence="2 3" id="KW-0342">GTP-binding</keyword>
<keyword evidence="4" id="KW-0460">Magnesium</keyword>
<dbReference type="PANTHER" id="PTHR46724:SF2">
    <property type="entry name" value="ADP-RIBOSYLATION FACTOR-LIKE PROTEIN 9"/>
    <property type="match status" value="1"/>
</dbReference>
<dbReference type="PANTHER" id="PTHR46724">
    <property type="entry name" value="ADP-RIBOSYLATION FACTOR-LIKE PROTEIN 9-RELATED"/>
    <property type="match status" value="1"/>
</dbReference>
<dbReference type="Pfam" id="PF00025">
    <property type="entry name" value="Arf"/>
    <property type="match status" value="1"/>
</dbReference>
<dbReference type="VEuPathDB" id="VectorBase:LOC119175888"/>
<organism evidence="6">
    <name type="scientific">Rhipicephalus microplus</name>
    <name type="common">Cattle tick</name>
    <name type="synonym">Boophilus microplus</name>
    <dbReference type="NCBI Taxonomy" id="6941"/>
    <lineage>
        <taxon>Eukaryota</taxon>
        <taxon>Metazoa</taxon>
        <taxon>Ecdysozoa</taxon>
        <taxon>Arthropoda</taxon>
        <taxon>Chelicerata</taxon>
        <taxon>Arachnida</taxon>
        <taxon>Acari</taxon>
        <taxon>Parasitiformes</taxon>
        <taxon>Ixodida</taxon>
        <taxon>Ixodoidea</taxon>
        <taxon>Ixodidae</taxon>
        <taxon>Rhipicephalinae</taxon>
        <taxon>Rhipicephalus</taxon>
        <taxon>Boophilus</taxon>
    </lineage>
</organism>
<evidence type="ECO:0000313" key="6">
    <source>
        <dbReference type="EMBL" id="NOV34899.1"/>
    </source>
</evidence>
<dbReference type="SMART" id="SM00178">
    <property type="entry name" value="SAR"/>
    <property type="match status" value="1"/>
</dbReference>
<keyword evidence="5" id="KW-0812">Transmembrane</keyword>
<dbReference type="OrthoDB" id="25466at2759"/>
<name>A0A6M2CMX9_RHIMP</name>
<dbReference type="AlphaFoldDB" id="A0A6M2CMX9"/>
<evidence type="ECO:0000256" key="4">
    <source>
        <dbReference type="PIRSR" id="PIRSR606689-2"/>
    </source>
</evidence>
<feature type="binding site" evidence="3">
    <location>
        <begin position="162"/>
        <end position="165"/>
    </location>
    <ligand>
        <name>GTP</name>
        <dbReference type="ChEBI" id="CHEBI:37565"/>
    </ligand>
</feature>
<dbReference type="GO" id="GO:0005525">
    <property type="term" value="F:GTP binding"/>
    <property type="evidence" value="ECO:0007669"/>
    <property type="project" value="UniProtKB-KW"/>
</dbReference>